<comment type="caution">
    <text evidence="1">The sequence shown here is derived from an EMBL/GenBank/DDBJ whole genome shotgun (WGS) entry which is preliminary data.</text>
</comment>
<dbReference type="EMBL" id="JBEXZR010000014">
    <property type="protein sequence ID" value="MEU0709123.1"/>
    <property type="molecule type" value="Genomic_DNA"/>
</dbReference>
<keyword evidence="2" id="KW-1185">Reference proteome</keyword>
<dbReference type="RefSeq" id="WP_359807557.1">
    <property type="nucleotide sequence ID" value="NZ_JBEXZQ010000094.1"/>
</dbReference>
<accession>A0ABV2W6F2</accession>
<sequence length="92" mass="9446">MLQRAGFCLLDAADDVTPGMRVSDVPSGVCIHWTALGGRSEQNGAHVPGGHSESIVRAAVLAVLTGHGLCVLSSGAAGDVIVLPPDQVRFRT</sequence>
<evidence type="ECO:0000313" key="2">
    <source>
        <dbReference type="Proteomes" id="UP001550378"/>
    </source>
</evidence>
<dbReference type="Proteomes" id="UP001550378">
    <property type="component" value="Unassembled WGS sequence"/>
</dbReference>
<gene>
    <name evidence="1" type="ORF">ABZ508_17340</name>
</gene>
<protein>
    <submittedName>
        <fullName evidence="1">Uncharacterized protein</fullName>
    </submittedName>
</protein>
<organism evidence="1 2">
    <name type="scientific">Streptomyces lavendulocolor</name>
    <dbReference type="NCBI Taxonomy" id="67316"/>
    <lineage>
        <taxon>Bacteria</taxon>
        <taxon>Bacillati</taxon>
        <taxon>Actinomycetota</taxon>
        <taxon>Actinomycetes</taxon>
        <taxon>Kitasatosporales</taxon>
        <taxon>Streptomycetaceae</taxon>
        <taxon>Streptomyces</taxon>
    </lineage>
</organism>
<reference evidence="1 2" key="1">
    <citation type="submission" date="2024-06" db="EMBL/GenBank/DDBJ databases">
        <title>The Natural Products Discovery Center: Release of the First 8490 Sequenced Strains for Exploring Actinobacteria Biosynthetic Diversity.</title>
        <authorList>
            <person name="Kalkreuter E."/>
            <person name="Kautsar S.A."/>
            <person name="Yang D."/>
            <person name="Bader C.D."/>
            <person name="Teijaro C.N."/>
            <person name="Fluegel L."/>
            <person name="Davis C.M."/>
            <person name="Simpson J.R."/>
            <person name="Lauterbach L."/>
            <person name="Steele A.D."/>
            <person name="Gui C."/>
            <person name="Meng S."/>
            <person name="Li G."/>
            <person name="Viehrig K."/>
            <person name="Ye F."/>
            <person name="Su P."/>
            <person name="Kiefer A.F."/>
            <person name="Nichols A."/>
            <person name="Cepeda A.J."/>
            <person name="Yan W."/>
            <person name="Fan B."/>
            <person name="Jiang Y."/>
            <person name="Adhikari A."/>
            <person name="Zheng C.-J."/>
            <person name="Schuster L."/>
            <person name="Cowan T.M."/>
            <person name="Smanski M.J."/>
            <person name="Chevrette M.G."/>
            <person name="De Carvalho L.P.S."/>
            <person name="Shen B."/>
        </authorList>
    </citation>
    <scope>NUCLEOTIDE SEQUENCE [LARGE SCALE GENOMIC DNA]</scope>
    <source>
        <strain evidence="1 2">NPDC006337</strain>
    </source>
</reference>
<name>A0ABV2W6F2_9ACTN</name>
<proteinExistence type="predicted"/>
<evidence type="ECO:0000313" key="1">
    <source>
        <dbReference type="EMBL" id="MEU0709123.1"/>
    </source>
</evidence>